<dbReference type="InterPro" id="IPR005135">
    <property type="entry name" value="Endo/exonuclease/phosphatase"/>
</dbReference>
<dbReference type="EMBL" id="CAFBMQ010000199">
    <property type="protein sequence ID" value="CAB4918476.1"/>
    <property type="molecule type" value="Genomic_DNA"/>
</dbReference>
<name>A0A6J7HIP3_9ZZZZ</name>
<dbReference type="GO" id="GO:0016020">
    <property type="term" value="C:membrane"/>
    <property type="evidence" value="ECO:0007669"/>
    <property type="project" value="GOC"/>
</dbReference>
<dbReference type="PANTHER" id="PTHR14859">
    <property type="entry name" value="CALCOFLUOR WHITE HYPERSENSITIVE PROTEIN PRECURSOR"/>
    <property type="match status" value="1"/>
</dbReference>
<dbReference type="Gene3D" id="3.60.10.10">
    <property type="entry name" value="Endonuclease/exonuclease/phosphatase"/>
    <property type="match status" value="1"/>
</dbReference>
<dbReference type="AlphaFoldDB" id="A0A6J7HIP3"/>
<evidence type="ECO:0000313" key="2">
    <source>
        <dbReference type="EMBL" id="CAB4918476.1"/>
    </source>
</evidence>
<feature type="domain" description="Endonuclease/exonuclease/phosphatase" evidence="1">
    <location>
        <begin position="7"/>
        <end position="241"/>
    </location>
</feature>
<dbReference type="GO" id="GO:0006506">
    <property type="term" value="P:GPI anchor biosynthetic process"/>
    <property type="evidence" value="ECO:0007669"/>
    <property type="project" value="TreeGrafter"/>
</dbReference>
<sequence length="251" mass="26921">MTALRLVTFNTHHGVGDDGRHDLVRVAELLQRTDAGVVCLQEVDRHFGPRSEDVDQAEVLSRALDRELVWASAIEKGVAGAPARRYGNALLSRLPVLDEQVLALPGEGEPRSAVRALLGLGSTALTVVTTHLSSQSARARAAQAEALVGLLPAEGPAVVVGDLNCGPTAPELAPLRQRLRDGWQAAGSRADQASGWQLWKREQGLTHPARRPRVRIDQVWVSPDVGVRGAEVLDGSTCSDHHPLQLDLEIG</sequence>
<dbReference type="GO" id="GO:0003824">
    <property type="term" value="F:catalytic activity"/>
    <property type="evidence" value="ECO:0007669"/>
    <property type="project" value="InterPro"/>
</dbReference>
<gene>
    <name evidence="2" type="ORF">UFOPK3609_01268</name>
</gene>
<dbReference type="PANTHER" id="PTHR14859:SF15">
    <property type="entry name" value="ENDONUCLEASE_EXONUCLEASE_PHOSPHATASE DOMAIN-CONTAINING PROTEIN"/>
    <property type="match status" value="1"/>
</dbReference>
<dbReference type="InterPro" id="IPR051916">
    <property type="entry name" value="GPI-anchor_lipid_remodeler"/>
</dbReference>
<dbReference type="SUPFAM" id="SSF56219">
    <property type="entry name" value="DNase I-like"/>
    <property type="match status" value="1"/>
</dbReference>
<evidence type="ECO:0000259" key="1">
    <source>
        <dbReference type="Pfam" id="PF03372"/>
    </source>
</evidence>
<reference evidence="2" key="1">
    <citation type="submission" date="2020-05" db="EMBL/GenBank/DDBJ databases">
        <authorList>
            <person name="Chiriac C."/>
            <person name="Salcher M."/>
            <person name="Ghai R."/>
            <person name="Kavagutti S V."/>
        </authorList>
    </citation>
    <scope>NUCLEOTIDE SEQUENCE</scope>
</reference>
<proteinExistence type="predicted"/>
<protein>
    <submittedName>
        <fullName evidence="2">Unannotated protein</fullName>
    </submittedName>
</protein>
<accession>A0A6J7HIP3</accession>
<organism evidence="2">
    <name type="scientific">freshwater metagenome</name>
    <dbReference type="NCBI Taxonomy" id="449393"/>
    <lineage>
        <taxon>unclassified sequences</taxon>
        <taxon>metagenomes</taxon>
        <taxon>ecological metagenomes</taxon>
    </lineage>
</organism>
<dbReference type="Pfam" id="PF03372">
    <property type="entry name" value="Exo_endo_phos"/>
    <property type="match status" value="1"/>
</dbReference>
<dbReference type="InterPro" id="IPR036691">
    <property type="entry name" value="Endo/exonu/phosph_ase_sf"/>
</dbReference>